<feature type="transmembrane region" description="Helical" evidence="6">
    <location>
        <begin position="121"/>
        <end position="148"/>
    </location>
</feature>
<dbReference type="GeneID" id="54562263"/>
<feature type="transmembrane region" description="Helical" evidence="6">
    <location>
        <begin position="281"/>
        <end position="301"/>
    </location>
</feature>
<dbReference type="CDD" id="cd17476">
    <property type="entry name" value="MFS_Amf1_MDR_like"/>
    <property type="match status" value="1"/>
</dbReference>
<dbReference type="SUPFAM" id="SSF103473">
    <property type="entry name" value="MFS general substrate transporter"/>
    <property type="match status" value="1"/>
</dbReference>
<evidence type="ECO:0000313" key="9">
    <source>
        <dbReference type="Proteomes" id="UP000799537"/>
    </source>
</evidence>
<feature type="compositionally biased region" description="Pro residues" evidence="5">
    <location>
        <begin position="1"/>
        <end position="10"/>
    </location>
</feature>
<dbReference type="EMBL" id="ML993620">
    <property type="protein sequence ID" value="KAF2161300.1"/>
    <property type="molecule type" value="Genomic_DNA"/>
</dbReference>
<dbReference type="PANTHER" id="PTHR42718:SF1">
    <property type="entry name" value="LOW AFFINITY AMMONIUM TRANSPORTER"/>
    <property type="match status" value="1"/>
</dbReference>
<feature type="region of interest" description="Disordered" evidence="5">
    <location>
        <begin position="1"/>
        <end position="23"/>
    </location>
</feature>
<evidence type="ECO:0000256" key="1">
    <source>
        <dbReference type="ARBA" id="ARBA00004141"/>
    </source>
</evidence>
<feature type="transmembrane region" description="Helical" evidence="6">
    <location>
        <begin position="250"/>
        <end position="269"/>
    </location>
</feature>
<evidence type="ECO:0000256" key="6">
    <source>
        <dbReference type="SAM" id="Phobius"/>
    </source>
</evidence>
<feature type="transmembrane region" description="Helical" evidence="6">
    <location>
        <begin position="322"/>
        <end position="339"/>
    </location>
</feature>
<accession>A0A6A6C535</accession>
<evidence type="ECO:0000256" key="2">
    <source>
        <dbReference type="ARBA" id="ARBA00022692"/>
    </source>
</evidence>
<feature type="transmembrane region" description="Helical" evidence="6">
    <location>
        <begin position="477"/>
        <end position="503"/>
    </location>
</feature>
<dbReference type="RefSeq" id="XP_033662189.1">
    <property type="nucleotide sequence ID" value="XM_033808991.1"/>
</dbReference>
<evidence type="ECO:0000313" key="8">
    <source>
        <dbReference type="EMBL" id="KAF2161300.1"/>
    </source>
</evidence>
<reference evidence="8" key="1">
    <citation type="journal article" date="2020" name="Stud. Mycol.">
        <title>101 Dothideomycetes genomes: a test case for predicting lifestyles and emergence of pathogens.</title>
        <authorList>
            <person name="Haridas S."/>
            <person name="Albert R."/>
            <person name="Binder M."/>
            <person name="Bloem J."/>
            <person name="Labutti K."/>
            <person name="Salamov A."/>
            <person name="Andreopoulos B."/>
            <person name="Baker S."/>
            <person name="Barry K."/>
            <person name="Bills G."/>
            <person name="Bluhm B."/>
            <person name="Cannon C."/>
            <person name="Castanera R."/>
            <person name="Culley D."/>
            <person name="Daum C."/>
            <person name="Ezra D."/>
            <person name="Gonzalez J."/>
            <person name="Henrissat B."/>
            <person name="Kuo A."/>
            <person name="Liang C."/>
            <person name="Lipzen A."/>
            <person name="Lutzoni F."/>
            <person name="Magnuson J."/>
            <person name="Mondo S."/>
            <person name="Nolan M."/>
            <person name="Ohm R."/>
            <person name="Pangilinan J."/>
            <person name="Park H.-J."/>
            <person name="Ramirez L."/>
            <person name="Alfaro M."/>
            <person name="Sun H."/>
            <person name="Tritt A."/>
            <person name="Yoshinaga Y."/>
            <person name="Zwiers L.-H."/>
            <person name="Turgeon B."/>
            <person name="Goodwin S."/>
            <person name="Spatafora J."/>
            <person name="Crous P."/>
            <person name="Grigoriev I."/>
        </authorList>
    </citation>
    <scope>NUCLEOTIDE SEQUENCE</scope>
    <source>
        <strain evidence="8">ATCC 36951</strain>
    </source>
</reference>
<protein>
    <recommendedName>
        <fullName evidence="7">Major facilitator superfamily (MFS) profile domain-containing protein</fullName>
    </recommendedName>
</protein>
<dbReference type="Gene3D" id="1.20.1250.20">
    <property type="entry name" value="MFS general substrate transporter like domains"/>
    <property type="match status" value="2"/>
</dbReference>
<feature type="transmembrane region" description="Helical" evidence="6">
    <location>
        <begin position="557"/>
        <end position="582"/>
    </location>
</feature>
<dbReference type="Pfam" id="PF07690">
    <property type="entry name" value="MFS_1"/>
    <property type="match status" value="1"/>
</dbReference>
<evidence type="ECO:0000259" key="7">
    <source>
        <dbReference type="PROSITE" id="PS50850"/>
    </source>
</evidence>
<dbReference type="PROSITE" id="PS50850">
    <property type="entry name" value="MFS"/>
    <property type="match status" value="1"/>
</dbReference>
<organism evidence="8 9">
    <name type="scientific">Zasmidium cellare ATCC 36951</name>
    <dbReference type="NCBI Taxonomy" id="1080233"/>
    <lineage>
        <taxon>Eukaryota</taxon>
        <taxon>Fungi</taxon>
        <taxon>Dikarya</taxon>
        <taxon>Ascomycota</taxon>
        <taxon>Pezizomycotina</taxon>
        <taxon>Dothideomycetes</taxon>
        <taxon>Dothideomycetidae</taxon>
        <taxon>Mycosphaerellales</taxon>
        <taxon>Mycosphaerellaceae</taxon>
        <taxon>Zasmidium</taxon>
    </lineage>
</organism>
<dbReference type="AlphaFoldDB" id="A0A6A6C535"/>
<name>A0A6A6C535_ZASCE</name>
<evidence type="ECO:0000256" key="3">
    <source>
        <dbReference type="ARBA" id="ARBA00022989"/>
    </source>
</evidence>
<feature type="transmembrane region" description="Helical" evidence="6">
    <location>
        <begin position="351"/>
        <end position="369"/>
    </location>
</feature>
<dbReference type="OrthoDB" id="2428527at2759"/>
<feature type="transmembrane region" description="Helical" evidence="6">
    <location>
        <begin position="389"/>
        <end position="407"/>
    </location>
</feature>
<feature type="transmembrane region" description="Helical" evidence="6">
    <location>
        <begin position="515"/>
        <end position="537"/>
    </location>
</feature>
<dbReference type="InterPro" id="IPR020846">
    <property type="entry name" value="MFS_dom"/>
</dbReference>
<evidence type="ECO:0000256" key="4">
    <source>
        <dbReference type="ARBA" id="ARBA00023136"/>
    </source>
</evidence>
<dbReference type="GO" id="GO:0016020">
    <property type="term" value="C:membrane"/>
    <property type="evidence" value="ECO:0007669"/>
    <property type="project" value="UniProtKB-SubCell"/>
</dbReference>
<comment type="subcellular location">
    <subcellularLocation>
        <location evidence="1">Membrane</location>
        <topology evidence="1">Multi-pass membrane protein</topology>
    </subcellularLocation>
</comment>
<feature type="domain" description="Major facilitator superfamily (MFS) profile" evidence="7">
    <location>
        <begin position="122"/>
        <end position="581"/>
    </location>
</feature>
<feature type="region of interest" description="Disordered" evidence="5">
    <location>
        <begin position="68"/>
        <end position="110"/>
    </location>
</feature>
<dbReference type="Proteomes" id="UP000799537">
    <property type="component" value="Unassembled WGS sequence"/>
</dbReference>
<keyword evidence="3 6" id="KW-1133">Transmembrane helix</keyword>
<evidence type="ECO:0000256" key="5">
    <source>
        <dbReference type="SAM" id="MobiDB-lite"/>
    </source>
</evidence>
<keyword evidence="4 6" id="KW-0472">Membrane</keyword>
<feature type="transmembrane region" description="Helical" evidence="6">
    <location>
        <begin position="427"/>
        <end position="445"/>
    </location>
</feature>
<dbReference type="InterPro" id="IPR011701">
    <property type="entry name" value="MFS"/>
</dbReference>
<feature type="transmembrane region" description="Helical" evidence="6">
    <location>
        <begin position="189"/>
        <end position="209"/>
    </location>
</feature>
<feature type="transmembrane region" description="Helical" evidence="6">
    <location>
        <begin position="160"/>
        <end position="177"/>
    </location>
</feature>
<sequence length="591" mass="64209">MVLPDYPPPMRDGNDSSSARTSLYKSRHISLQSRVDSLAADSMWDESRESVPEIPAIYSSGRGRSTSFLMDPSMMRSSNPESMKDDAESTGYIVSPSPDPPSTPAPPSSQPLNISVFHETLFIGVVIMAQFMGLAGLGQSIAPMHIIAEGLHVTNPGEQAWFAAAFSLTVGTFILISGRMGDIIGHKRVFVFGYFFLGCWSAFAGFSAYVGRQVFFDICRAFQGIGAALLAPNALALLGRAYPPGIKKNIVFSLFGAMAPWGFVMGALFSSVFAQLAWWPWAFWSYGIAAWALSAFSAVIIPKALAHDAQFAGRSTKPGMDWTGSLLGVIGLILINVAWNNGPLFGWNQPHVYFILIIGVFSLIAFVWVEARAISPILPVRHMTSTVTYTMALVGIGWGSFGIWIYYSWRFLEEIRGYTPLSVSAQYTPALVCGLLAAGATGFMLTHTPVAFTMMIAMVAFFLGELITATQPAHQTYWAQMFVAILIMPFGMDMSFPAGTVILSNHMPREHQGLAASLVNTMVNYSISIALGIAGTVEVQVNNHGKTEADVMHGIRCAWYTGVALAGCGVILGTMFFGRTLLREGWKIMDH</sequence>
<keyword evidence="9" id="KW-1185">Reference proteome</keyword>
<feature type="compositionally biased region" description="Pro residues" evidence="5">
    <location>
        <begin position="97"/>
        <end position="109"/>
    </location>
</feature>
<dbReference type="GO" id="GO:0022857">
    <property type="term" value="F:transmembrane transporter activity"/>
    <property type="evidence" value="ECO:0007669"/>
    <property type="project" value="InterPro"/>
</dbReference>
<proteinExistence type="predicted"/>
<keyword evidence="2 6" id="KW-0812">Transmembrane</keyword>
<dbReference type="InterPro" id="IPR036259">
    <property type="entry name" value="MFS_trans_sf"/>
</dbReference>
<gene>
    <name evidence="8" type="ORF">M409DRAFT_28338</name>
</gene>
<dbReference type="PANTHER" id="PTHR42718">
    <property type="entry name" value="MAJOR FACILITATOR SUPERFAMILY MULTIDRUG TRANSPORTER MFSC"/>
    <property type="match status" value="1"/>
</dbReference>
<feature type="transmembrane region" description="Helical" evidence="6">
    <location>
        <begin position="221"/>
        <end position="238"/>
    </location>
</feature>
<feature type="transmembrane region" description="Helical" evidence="6">
    <location>
        <begin position="452"/>
        <end position="471"/>
    </location>
</feature>